<dbReference type="InterPro" id="IPR013874">
    <property type="entry name" value="Cdc37_Hsp90-bd"/>
</dbReference>
<dbReference type="InterPro" id="IPR004918">
    <property type="entry name" value="Cdc37"/>
</dbReference>
<feature type="coiled-coil region" evidence="7">
    <location>
        <begin position="37"/>
        <end position="108"/>
    </location>
</feature>
<dbReference type="GO" id="GO:0051082">
    <property type="term" value="F:unfolded protein binding"/>
    <property type="evidence" value="ECO:0007669"/>
    <property type="project" value="TreeGrafter"/>
</dbReference>
<dbReference type="Pfam" id="PF08565">
    <property type="entry name" value="CDC37_M"/>
    <property type="match status" value="1"/>
</dbReference>
<evidence type="ECO:0000259" key="10">
    <source>
        <dbReference type="SMART" id="SM01070"/>
    </source>
</evidence>
<dbReference type="GO" id="GO:0006457">
    <property type="term" value="P:protein folding"/>
    <property type="evidence" value="ECO:0007669"/>
    <property type="project" value="TreeGrafter"/>
</dbReference>
<evidence type="ECO:0000256" key="7">
    <source>
        <dbReference type="SAM" id="Coils"/>
    </source>
</evidence>
<dbReference type="GO" id="GO:0051087">
    <property type="term" value="F:protein-folding chaperone binding"/>
    <property type="evidence" value="ECO:0007669"/>
    <property type="project" value="TreeGrafter"/>
</dbReference>
<dbReference type="GO" id="GO:0031072">
    <property type="term" value="F:heat shock protein binding"/>
    <property type="evidence" value="ECO:0007669"/>
    <property type="project" value="TreeGrafter"/>
</dbReference>
<keyword evidence="5" id="KW-0143">Chaperone</keyword>
<evidence type="ECO:0000256" key="5">
    <source>
        <dbReference type="ARBA" id="ARBA00023186"/>
    </source>
</evidence>
<evidence type="ECO:0000256" key="4">
    <source>
        <dbReference type="ARBA" id="ARBA00022490"/>
    </source>
</evidence>
<dbReference type="PANTHER" id="PTHR12800">
    <property type="entry name" value="CDC37-RELATED"/>
    <property type="match status" value="1"/>
</dbReference>
<evidence type="ECO:0000256" key="6">
    <source>
        <dbReference type="ARBA" id="ARBA00031396"/>
    </source>
</evidence>
<dbReference type="KEGG" id="clec:106668203"/>
<name>A0A8I6RV76_CIMLE</name>
<dbReference type="Pfam" id="PF08564">
    <property type="entry name" value="CDC37_C"/>
    <property type="match status" value="1"/>
</dbReference>
<evidence type="ECO:0000256" key="3">
    <source>
        <dbReference type="ARBA" id="ARBA00020496"/>
    </source>
</evidence>
<feature type="coiled-coil region" evidence="7">
    <location>
        <begin position="255"/>
        <end position="284"/>
    </location>
</feature>
<dbReference type="SMART" id="SM01071">
    <property type="entry name" value="CDC37_N"/>
    <property type="match status" value="1"/>
</dbReference>
<dbReference type="OrthoDB" id="440202at2759"/>
<dbReference type="PANTHER" id="PTHR12800:SF4">
    <property type="entry name" value="HSP90 CO-CHAPERONE CDC37"/>
    <property type="match status" value="1"/>
</dbReference>
<dbReference type="InterPro" id="IPR013873">
    <property type="entry name" value="Cdc37_C"/>
</dbReference>
<evidence type="ECO:0000259" key="9">
    <source>
        <dbReference type="SMART" id="SM01069"/>
    </source>
</evidence>
<dbReference type="InterPro" id="IPR013855">
    <property type="entry name" value="Cdc37_N_dom"/>
</dbReference>
<feature type="compositionally biased region" description="Basic and acidic residues" evidence="8">
    <location>
        <begin position="1"/>
        <end position="11"/>
    </location>
</feature>
<dbReference type="Gene3D" id="1.20.58.610">
    <property type="entry name" value="Cdc37, Hsp90 binding domain"/>
    <property type="match status" value="1"/>
</dbReference>
<keyword evidence="13" id="KW-1185">Reference proteome</keyword>
<dbReference type="RefSeq" id="XP_014252221.1">
    <property type="nucleotide sequence ID" value="XM_014396735.1"/>
</dbReference>
<evidence type="ECO:0000256" key="8">
    <source>
        <dbReference type="SAM" id="MobiDB-lite"/>
    </source>
</evidence>
<keyword evidence="7" id="KW-0175">Coiled coil</keyword>
<dbReference type="AlphaFoldDB" id="A0A8I6RV76"/>
<dbReference type="OMA" id="DYNDSKE"/>
<evidence type="ECO:0000313" key="12">
    <source>
        <dbReference type="EnsemblMetazoa" id="XP_014252221.1"/>
    </source>
</evidence>
<dbReference type="Gene3D" id="6.10.140.250">
    <property type="match status" value="1"/>
</dbReference>
<dbReference type="InterPro" id="IPR038189">
    <property type="entry name" value="Cdc37_Hsp90-bd_sf"/>
</dbReference>
<evidence type="ECO:0000259" key="11">
    <source>
        <dbReference type="SMART" id="SM01071"/>
    </source>
</evidence>
<dbReference type="GO" id="GO:0050821">
    <property type="term" value="P:protein stabilization"/>
    <property type="evidence" value="ECO:0007669"/>
    <property type="project" value="TreeGrafter"/>
</dbReference>
<feature type="domain" description="Cdc37 N-terminal" evidence="11">
    <location>
        <begin position="1"/>
        <end position="124"/>
    </location>
</feature>
<feature type="domain" description="Cdc37 Hsp90 binding" evidence="10">
    <location>
        <begin position="117"/>
        <end position="280"/>
    </location>
</feature>
<dbReference type="EnsemblMetazoa" id="XM_014396735.1">
    <property type="protein sequence ID" value="XP_014252221.1"/>
    <property type="gene ID" value="LOC106668203"/>
</dbReference>
<evidence type="ECO:0000313" key="13">
    <source>
        <dbReference type="Proteomes" id="UP000494040"/>
    </source>
</evidence>
<dbReference type="GO" id="GO:0005737">
    <property type="term" value="C:cytoplasm"/>
    <property type="evidence" value="ECO:0007669"/>
    <property type="project" value="UniProtKB-SubCell"/>
</dbReference>
<reference evidence="12" key="1">
    <citation type="submission" date="2022-01" db="UniProtKB">
        <authorList>
            <consortium name="EnsemblMetazoa"/>
        </authorList>
    </citation>
    <scope>IDENTIFICATION</scope>
</reference>
<dbReference type="Pfam" id="PF03234">
    <property type="entry name" value="CDC37_N"/>
    <property type="match status" value="1"/>
</dbReference>
<feature type="region of interest" description="Disordered" evidence="8">
    <location>
        <begin position="1"/>
        <end position="26"/>
    </location>
</feature>
<dbReference type="Proteomes" id="UP000494040">
    <property type="component" value="Unassembled WGS sequence"/>
</dbReference>
<protein>
    <recommendedName>
        <fullName evidence="3">Hsp90 co-chaperone Cdc37</fullName>
    </recommendedName>
    <alternativeName>
        <fullName evidence="6">Hsp90 chaperone protein kinase-targeting subunit</fullName>
    </alternativeName>
</protein>
<dbReference type="FunFam" id="1.20.58.610:FF:000001">
    <property type="entry name" value="Hsp90 co-chaperone Cdc37-like 1"/>
    <property type="match status" value="1"/>
</dbReference>
<dbReference type="SUPFAM" id="SSF101391">
    <property type="entry name" value="Hsp90 co-chaperone CDC37"/>
    <property type="match status" value="1"/>
</dbReference>
<dbReference type="SMART" id="SM01070">
    <property type="entry name" value="CDC37_M"/>
    <property type="match status" value="1"/>
</dbReference>
<proteinExistence type="inferred from homology"/>
<dbReference type="GO" id="GO:0019901">
    <property type="term" value="F:protein kinase binding"/>
    <property type="evidence" value="ECO:0007669"/>
    <property type="project" value="InterPro"/>
</dbReference>
<dbReference type="SMART" id="SM01069">
    <property type="entry name" value="CDC37_C"/>
    <property type="match status" value="1"/>
</dbReference>
<dbReference type="GeneID" id="106668203"/>
<comment type="subcellular location">
    <subcellularLocation>
        <location evidence="1">Cytoplasm</location>
    </subcellularLocation>
</comment>
<evidence type="ECO:0000256" key="2">
    <source>
        <dbReference type="ARBA" id="ARBA00006222"/>
    </source>
</evidence>
<comment type="similarity">
    <text evidence="2">Belongs to the CDC37 family.</text>
</comment>
<accession>A0A8I6RV76</accession>
<keyword evidence="4" id="KW-0963">Cytoplasm</keyword>
<sequence>MVDYSKWKSIEISDDEDETHPNIDTPSLFRWKHQARIQRMEEAKKEKEEFAKAKEVNRKRIDEIKEQLSKGDGEEVDVPLLTAKLEELERTEEKLKKTEEELRAKERVTPWNVDTISQPGFTKTLINKPPQLELEELSEEEREKKMQEFIEQNEKELKVYGMLRKYEDSKKFLQEHLHLVSEYTSNYLVIWCINLELEGKQMLSQHVAHQCICMQYILELGKQLEVDPRACVSSFFTKIQICGEDYKSSFDDELKAFINRVRRRAEEKLEMAIQEQEIEEREARLGPGGLDPLEVFESLPESFKECFEKQDIPLLQKAVAEMPEEEAAYHMKRCVDSGLWLPDGGKTSKEPSQVQEESETKDEPESSTSQEK</sequence>
<evidence type="ECO:0000256" key="1">
    <source>
        <dbReference type="ARBA" id="ARBA00004496"/>
    </source>
</evidence>
<feature type="domain" description="Cdc37 C-terminal" evidence="9">
    <location>
        <begin position="284"/>
        <end position="369"/>
    </location>
</feature>
<feature type="region of interest" description="Disordered" evidence="8">
    <location>
        <begin position="340"/>
        <end position="372"/>
    </location>
</feature>
<organism evidence="12 13">
    <name type="scientific">Cimex lectularius</name>
    <name type="common">Bed bug</name>
    <name type="synonym">Acanthia lectularia</name>
    <dbReference type="NCBI Taxonomy" id="79782"/>
    <lineage>
        <taxon>Eukaryota</taxon>
        <taxon>Metazoa</taxon>
        <taxon>Ecdysozoa</taxon>
        <taxon>Arthropoda</taxon>
        <taxon>Hexapoda</taxon>
        <taxon>Insecta</taxon>
        <taxon>Pterygota</taxon>
        <taxon>Neoptera</taxon>
        <taxon>Paraneoptera</taxon>
        <taxon>Hemiptera</taxon>
        <taxon>Heteroptera</taxon>
        <taxon>Panheteroptera</taxon>
        <taxon>Cimicomorpha</taxon>
        <taxon>Cimicidae</taxon>
        <taxon>Cimex</taxon>
    </lineage>
</organism>